<dbReference type="PRINTS" id="PR01774">
    <property type="entry name" value="EXFOLTOXIN"/>
</dbReference>
<dbReference type="Pfam" id="PF13365">
    <property type="entry name" value="Trypsin_2"/>
    <property type="match status" value="1"/>
</dbReference>
<name>A0A6S6RZE3_9BACT</name>
<dbReference type="EMBL" id="CACVAQ010000065">
    <property type="protein sequence ID" value="CAA6801471.1"/>
    <property type="molecule type" value="Genomic_DNA"/>
</dbReference>
<proteinExistence type="predicted"/>
<dbReference type="PANTHER" id="PTHR36234">
    <property type="entry name" value="LYSYL ENDOPEPTIDASE"/>
    <property type="match status" value="1"/>
</dbReference>
<dbReference type="EC" id="3.4.21.50" evidence="2"/>
<sequence>MILSPHYYQLLLPTKRIMNKIFIFILISCLFVAQAIAQTTNEGQPMSWSEKTLATPIDYYLMPPFDLKEQTKVDALNDATGMKPWQFGYEHNVNYNLNNSGTWTTLSNGDRIWQIEFESKDALTMNLIFDDYELPSGATVYLYNPKTREVQGAYTSKNNSADRMLGTTLIQGDNMVVEYYEPKAVQGTGALNISMVVHGYRSLGAYPREKAIKGLNDAGNCNIDVACPLGLGWEDPINSVAIIIVGGSGSCTGALINNTSNDGTPYFLTANHCGTSGLGAWVFRFNWDSPVPVCAQAANSQDPGGPYNEVNGATLRANNGGSDVALMELNSAPTGNVYYAGWDRSTTPATQATGIHHPSGDVKKICREDDPLTAVNWSGAAVWEVTDWDQGVTEPGSSGSPLFNQNQLIIGQLYGGSAACSGTTDNGREDNYGRLDVSWNGASASERLKDWLDPGNTNALTHLGYNPNGPGMALDAGVSQIGGIEDNYCNVDSFIPEITIRNYGSDTITTVNIIYDVDGVVYPTYAWTGTLAPSSLTTILLPTVSTTAGAHTFNAATELPNGSLDSNAVNDARSQSFSIILGGEAVDYSLALDCYGSEVTWTISDSATGLILFSGGTYSDNFTTLDTIKDQLCLGTGCYRYTIYDAYGDGLDGTNASCGRSGDYWMTDAIGNELVRMTAVDGNFGDSAVHYFCLPFVINSQTSLPKFNEFKVFPNPTDGTVYIDLDLSASEEIQLELYTVTGQLLQQITTQNTRSERFEFDLKAYSAGMYFIKLRIGDQTYAKKVIKD</sequence>
<dbReference type="SUPFAM" id="SSF50494">
    <property type="entry name" value="Trypsin-like serine proteases"/>
    <property type="match status" value="1"/>
</dbReference>
<organism evidence="2">
    <name type="scientific">uncultured Aureispira sp</name>
    <dbReference type="NCBI Taxonomy" id="1331704"/>
    <lineage>
        <taxon>Bacteria</taxon>
        <taxon>Pseudomonadati</taxon>
        <taxon>Bacteroidota</taxon>
        <taxon>Saprospiria</taxon>
        <taxon>Saprospirales</taxon>
        <taxon>Saprospiraceae</taxon>
        <taxon>Aureispira</taxon>
        <taxon>environmental samples</taxon>
    </lineage>
</organism>
<dbReference type="InterPro" id="IPR043504">
    <property type="entry name" value="Peptidase_S1_PA_chymotrypsin"/>
</dbReference>
<protein>
    <submittedName>
        <fullName evidence="2">Lysyl endopeptidase (EC)</fullName>
        <ecNumber evidence="2">3.4.21.50</ecNumber>
    </submittedName>
</protein>
<dbReference type="GO" id="GO:0004252">
    <property type="term" value="F:serine-type endopeptidase activity"/>
    <property type="evidence" value="ECO:0007669"/>
    <property type="project" value="InterPro"/>
</dbReference>
<gene>
    <name evidence="2" type="ORF">HELGO_WM11404</name>
</gene>
<keyword evidence="2" id="KW-0378">Hydrolase</keyword>
<dbReference type="InterPro" id="IPR009003">
    <property type="entry name" value="Peptidase_S1_PA"/>
</dbReference>
<dbReference type="Gene3D" id="2.40.10.10">
    <property type="entry name" value="Trypsin-like serine proteases"/>
    <property type="match status" value="2"/>
</dbReference>
<dbReference type="InterPro" id="IPR026444">
    <property type="entry name" value="Secre_tail"/>
</dbReference>
<dbReference type="InterPro" id="IPR008353">
    <property type="entry name" value="Peptidase_S1B_tx"/>
</dbReference>
<accession>A0A6S6RZE3</accession>
<dbReference type="NCBIfam" id="TIGR04183">
    <property type="entry name" value="Por_Secre_tail"/>
    <property type="match status" value="1"/>
</dbReference>
<dbReference type="AlphaFoldDB" id="A0A6S6RZE3"/>
<reference evidence="2" key="1">
    <citation type="submission" date="2020-01" db="EMBL/GenBank/DDBJ databases">
        <authorList>
            <person name="Meier V. D."/>
            <person name="Meier V D."/>
        </authorList>
    </citation>
    <scope>NUCLEOTIDE SEQUENCE</scope>
    <source>
        <strain evidence="2">HLG_WM_MAG_10</strain>
    </source>
</reference>
<feature type="domain" description="Secretion system C-terminal sorting" evidence="1">
    <location>
        <begin position="712"/>
        <end position="786"/>
    </location>
</feature>
<evidence type="ECO:0000259" key="1">
    <source>
        <dbReference type="Pfam" id="PF18962"/>
    </source>
</evidence>
<dbReference type="PANTHER" id="PTHR36234:SF5">
    <property type="entry name" value="LYSYL ENDOPEPTIDASE"/>
    <property type="match status" value="1"/>
</dbReference>
<evidence type="ECO:0000313" key="2">
    <source>
        <dbReference type="EMBL" id="CAA6801471.1"/>
    </source>
</evidence>
<dbReference type="GO" id="GO:0006508">
    <property type="term" value="P:proteolysis"/>
    <property type="evidence" value="ECO:0007669"/>
    <property type="project" value="InterPro"/>
</dbReference>
<dbReference type="Pfam" id="PF18962">
    <property type="entry name" value="Por_Secre_tail"/>
    <property type="match status" value="1"/>
</dbReference>